<dbReference type="Gene3D" id="1.10.340.30">
    <property type="entry name" value="Hypothetical protein, domain 2"/>
    <property type="match status" value="1"/>
</dbReference>
<protein>
    <recommendedName>
        <fullName evidence="3">DNA-3-methyladenine glycosylase 2 family protein</fullName>
    </recommendedName>
</protein>
<evidence type="ECO:0000313" key="1">
    <source>
        <dbReference type="EMBL" id="MFB9991547.1"/>
    </source>
</evidence>
<dbReference type="Proteomes" id="UP001589733">
    <property type="component" value="Unassembled WGS sequence"/>
</dbReference>
<evidence type="ECO:0000313" key="2">
    <source>
        <dbReference type="Proteomes" id="UP001589733"/>
    </source>
</evidence>
<accession>A0ABV6AVL6</accession>
<gene>
    <name evidence="1" type="ORF">ACFFLM_06145</name>
</gene>
<reference evidence="1 2" key="1">
    <citation type="submission" date="2024-09" db="EMBL/GenBank/DDBJ databases">
        <authorList>
            <person name="Sun Q."/>
            <person name="Mori K."/>
        </authorList>
    </citation>
    <scope>NUCLEOTIDE SEQUENCE [LARGE SCALE GENOMIC DNA]</scope>
    <source>
        <strain evidence="1 2">JCM 13503</strain>
    </source>
</reference>
<name>A0ABV6AVL6_9DEIO</name>
<dbReference type="RefSeq" id="WP_380006762.1">
    <property type="nucleotide sequence ID" value="NZ_JBHLYR010000020.1"/>
</dbReference>
<sequence>MAAVVQAFGEVEEAWLRQGPPSEVRAWLRGIHGIGEWSASFVLLRGLGRMDGAVLDNSDSLFRRELMNAAANVYGPLGVEALSAHAHHYGVWQGYWAHYLRAAA</sequence>
<dbReference type="InterPro" id="IPR011257">
    <property type="entry name" value="DNA_glycosylase"/>
</dbReference>
<organism evidence="1 2">
    <name type="scientific">Deinococcus oregonensis</name>
    <dbReference type="NCBI Taxonomy" id="1805970"/>
    <lineage>
        <taxon>Bacteria</taxon>
        <taxon>Thermotogati</taxon>
        <taxon>Deinococcota</taxon>
        <taxon>Deinococci</taxon>
        <taxon>Deinococcales</taxon>
        <taxon>Deinococcaceae</taxon>
        <taxon>Deinococcus</taxon>
    </lineage>
</organism>
<keyword evidence="2" id="KW-1185">Reference proteome</keyword>
<proteinExistence type="predicted"/>
<comment type="caution">
    <text evidence="1">The sequence shown here is derived from an EMBL/GenBank/DDBJ whole genome shotgun (WGS) entry which is preliminary data.</text>
</comment>
<dbReference type="SUPFAM" id="SSF48150">
    <property type="entry name" value="DNA-glycosylase"/>
    <property type="match status" value="1"/>
</dbReference>
<dbReference type="EMBL" id="JBHLYR010000020">
    <property type="protein sequence ID" value="MFB9991547.1"/>
    <property type="molecule type" value="Genomic_DNA"/>
</dbReference>
<evidence type="ECO:0008006" key="3">
    <source>
        <dbReference type="Google" id="ProtNLM"/>
    </source>
</evidence>